<feature type="domain" description="Endonuclease/exonuclease/phosphatase" evidence="1">
    <location>
        <begin position="52"/>
        <end position="268"/>
    </location>
</feature>
<dbReference type="Gene3D" id="3.60.10.10">
    <property type="entry name" value="Endonuclease/exonuclease/phosphatase"/>
    <property type="match status" value="1"/>
</dbReference>
<proteinExistence type="predicted"/>
<protein>
    <recommendedName>
        <fullName evidence="1">Endonuclease/exonuclease/phosphatase domain-containing protein</fullName>
    </recommendedName>
</protein>
<evidence type="ECO:0000259" key="1">
    <source>
        <dbReference type="Pfam" id="PF03372"/>
    </source>
</evidence>
<dbReference type="Proteomes" id="UP000320496">
    <property type="component" value="Chromosome"/>
</dbReference>
<accession>A0A517Z6B0</accession>
<evidence type="ECO:0000313" key="2">
    <source>
        <dbReference type="EMBL" id="QDU38030.1"/>
    </source>
</evidence>
<dbReference type="InterPro" id="IPR005135">
    <property type="entry name" value="Endo/exonuclease/phosphatase"/>
</dbReference>
<dbReference type="EMBL" id="CP036275">
    <property type="protein sequence ID" value="QDU38030.1"/>
    <property type="molecule type" value="Genomic_DNA"/>
</dbReference>
<dbReference type="PANTHER" id="PTHR14859">
    <property type="entry name" value="CALCOFLUOR WHITE HYPERSENSITIVE PROTEIN PRECURSOR"/>
    <property type="match status" value="1"/>
</dbReference>
<dbReference type="SUPFAM" id="SSF56219">
    <property type="entry name" value="DNase I-like"/>
    <property type="match status" value="1"/>
</dbReference>
<dbReference type="GO" id="GO:0006506">
    <property type="term" value="P:GPI anchor biosynthetic process"/>
    <property type="evidence" value="ECO:0007669"/>
    <property type="project" value="TreeGrafter"/>
</dbReference>
<sequence length="277" mass="30678">MRGRSLESREVPLRQATQLPLTAVAALLLLLAATGQAAGEPGAKGRLRVLCYNIHHGRGTDGDVDLERTARVIRDADPDLVALQEVDRKTARAGGVDQTARLAELTGLQGRFGCQIDFEGGEYGQALLSRFPMSEVTVYWLPGEPKRQRRIAVAAVVETPRGPLRFVSTHLHHQNADFRQRQAVELNRLFQSDPIPTILAGDLNALPGTRPLLILSRSWQSATGKRADRFTFSAENPSRQIDFVLYRPASRFHVISSEVPEEPAASDHRPLLVELEW</sequence>
<dbReference type="OrthoDB" id="155529at2"/>
<dbReference type="RefSeq" id="WP_145369357.1">
    <property type="nucleotide sequence ID" value="NZ_CP036275.1"/>
</dbReference>
<dbReference type="Pfam" id="PF03372">
    <property type="entry name" value="Exo_endo_phos"/>
    <property type="match status" value="1"/>
</dbReference>
<dbReference type="GO" id="GO:0003824">
    <property type="term" value="F:catalytic activity"/>
    <property type="evidence" value="ECO:0007669"/>
    <property type="project" value="InterPro"/>
</dbReference>
<keyword evidence="3" id="KW-1185">Reference proteome</keyword>
<organism evidence="2 3">
    <name type="scientific">Maioricimonas rarisocia</name>
    <dbReference type="NCBI Taxonomy" id="2528026"/>
    <lineage>
        <taxon>Bacteria</taxon>
        <taxon>Pseudomonadati</taxon>
        <taxon>Planctomycetota</taxon>
        <taxon>Planctomycetia</taxon>
        <taxon>Planctomycetales</taxon>
        <taxon>Planctomycetaceae</taxon>
        <taxon>Maioricimonas</taxon>
    </lineage>
</organism>
<reference evidence="2 3" key="1">
    <citation type="submission" date="2019-02" db="EMBL/GenBank/DDBJ databases">
        <title>Deep-cultivation of Planctomycetes and their phenomic and genomic characterization uncovers novel biology.</title>
        <authorList>
            <person name="Wiegand S."/>
            <person name="Jogler M."/>
            <person name="Boedeker C."/>
            <person name="Pinto D."/>
            <person name="Vollmers J."/>
            <person name="Rivas-Marin E."/>
            <person name="Kohn T."/>
            <person name="Peeters S.H."/>
            <person name="Heuer A."/>
            <person name="Rast P."/>
            <person name="Oberbeckmann S."/>
            <person name="Bunk B."/>
            <person name="Jeske O."/>
            <person name="Meyerdierks A."/>
            <person name="Storesund J.E."/>
            <person name="Kallscheuer N."/>
            <person name="Luecker S."/>
            <person name="Lage O.M."/>
            <person name="Pohl T."/>
            <person name="Merkel B.J."/>
            <person name="Hornburger P."/>
            <person name="Mueller R.-W."/>
            <person name="Bruemmer F."/>
            <person name="Labrenz M."/>
            <person name="Spormann A.M."/>
            <person name="Op den Camp H."/>
            <person name="Overmann J."/>
            <person name="Amann R."/>
            <person name="Jetten M.S.M."/>
            <person name="Mascher T."/>
            <person name="Medema M.H."/>
            <person name="Devos D.P."/>
            <person name="Kaster A.-K."/>
            <person name="Ovreas L."/>
            <person name="Rohde M."/>
            <person name="Galperin M.Y."/>
            <person name="Jogler C."/>
        </authorList>
    </citation>
    <scope>NUCLEOTIDE SEQUENCE [LARGE SCALE GENOMIC DNA]</scope>
    <source>
        <strain evidence="2 3">Mal4</strain>
    </source>
</reference>
<dbReference type="InterPro" id="IPR051916">
    <property type="entry name" value="GPI-anchor_lipid_remodeler"/>
</dbReference>
<dbReference type="KEGG" id="mri:Mal4_23500"/>
<gene>
    <name evidence="2" type="ORF">Mal4_23500</name>
</gene>
<dbReference type="PANTHER" id="PTHR14859:SF15">
    <property type="entry name" value="ENDONUCLEASE_EXONUCLEASE_PHOSPHATASE DOMAIN-CONTAINING PROTEIN"/>
    <property type="match status" value="1"/>
</dbReference>
<name>A0A517Z6B0_9PLAN</name>
<dbReference type="InterPro" id="IPR036691">
    <property type="entry name" value="Endo/exonu/phosph_ase_sf"/>
</dbReference>
<dbReference type="AlphaFoldDB" id="A0A517Z6B0"/>
<dbReference type="GO" id="GO:0016020">
    <property type="term" value="C:membrane"/>
    <property type="evidence" value="ECO:0007669"/>
    <property type="project" value="GOC"/>
</dbReference>
<evidence type="ECO:0000313" key="3">
    <source>
        <dbReference type="Proteomes" id="UP000320496"/>
    </source>
</evidence>